<accession>A0A6B9ZKB9</accession>
<dbReference type="PANTHER" id="PTHR30069">
    <property type="entry name" value="TONB-DEPENDENT OUTER MEMBRANE RECEPTOR"/>
    <property type="match status" value="1"/>
</dbReference>
<dbReference type="SUPFAM" id="SSF56935">
    <property type="entry name" value="Porins"/>
    <property type="match status" value="1"/>
</dbReference>
<evidence type="ECO:0000313" key="12">
    <source>
        <dbReference type="Proteomes" id="UP000476411"/>
    </source>
</evidence>
<proteinExistence type="inferred from homology"/>
<comment type="subcellular location">
    <subcellularLocation>
        <location evidence="1 8">Cell outer membrane</location>
        <topology evidence="1 8">Multi-pass membrane protein</topology>
    </subcellularLocation>
</comment>
<sequence>MPKSARRCTLFILLYTCCCLQVNARQAGNRISITGRQLSLQSIFSKIQEQTGYYFSYNADIDVAQLMDVHFNNESLTIVLNTVLLPRYAWELDGHSINLKKALPGPATVKRYPPFNDTPALVMGRTLDETVIIAYGTTTQRVTTAICSWPVKVPTIARQVTTNPLLTLQGRVPGLLVTQSGGIGGSAVKVQLRGRNSLVNGTQPLYVIDGIPYNPVITGGLGSFIWGDKASAFNFINPDDVESIDVMKDADATAIYGSRGANGVILITTSKGKAGKAVIRAVVSTSLSHTARKVKLLNTSQYLDMRREAFKHDGVSPNQRNAPDLLLWDPQRYTDWQHELIGGTGHITSTQLSVSGGNDNYLYRLSGHYRKEHLVFPGSFGSTRGGLHISMSGKSTDQRFEANFSGSFLADNSDLPGSDFTSMIMLPPNAPPAYLDDGSLNYSWLNPYIGLIGPSFEGAVKNVLANVGLQYRILPGLILKTTMGYNWLTGRSAVLSPLAIIPPLLRNGRSGSSQHYRYEAISRIIEPQATYRLTKGSWQLHGLLGGTIQGYQEMRESLNADGFEDDALLRNIYYADSVYGKLESGAYRYVALFGRFGLNYQNRYLMNLSIRRDGSSRFGPRKQFASFGAIGTAWIFSEEPFMTPLKKVISFGKIRASYGTTGNDQIGDYQYLGEYNKADGAYQGVTGLKPVRLFNADFAWELTRKSEVALDLGFLHDRLLLSASYYLHRSSNQLISYPLPDITGAGSIIGNLPAVIRNNGLELSLSVERIQHNKLIWRSSFNISFGHNKLISYPDPTIPVEAVNPFVEGQALSQQYVATAMGVDPQTGTYQFADAENHPVPAAKAVENKAMDVAPFWYGGWVNNLDLGPFSMEILLHFVRQKGVNTTFDPDYMPGYQRNQYAVVQSRWQQPGDITDRQRYTQNGTLWSGYRKAMKSDLGYEDASFLRVRHVEVNWSFPKTTLRRLHLQEGKLYIQGQNLFTITRYKGLDPETQLRGTLPPLRVFTCGLKIAL</sequence>
<feature type="signal peptide" evidence="9">
    <location>
        <begin position="1"/>
        <end position="24"/>
    </location>
</feature>
<evidence type="ECO:0000256" key="9">
    <source>
        <dbReference type="SAM" id="SignalP"/>
    </source>
</evidence>
<dbReference type="AlphaFoldDB" id="A0A6B9ZKB9"/>
<keyword evidence="7 8" id="KW-0998">Cell outer membrane</keyword>
<dbReference type="KEGG" id="chih:GWR21_16140"/>
<dbReference type="InterPro" id="IPR012910">
    <property type="entry name" value="Plug_dom"/>
</dbReference>
<evidence type="ECO:0000256" key="8">
    <source>
        <dbReference type="PROSITE-ProRule" id="PRU01360"/>
    </source>
</evidence>
<dbReference type="GO" id="GO:0009279">
    <property type="term" value="C:cell outer membrane"/>
    <property type="evidence" value="ECO:0007669"/>
    <property type="project" value="UniProtKB-SubCell"/>
</dbReference>
<dbReference type="InterPro" id="IPR036942">
    <property type="entry name" value="Beta-barrel_TonB_sf"/>
</dbReference>
<evidence type="ECO:0000313" key="11">
    <source>
        <dbReference type="EMBL" id="QHS61073.1"/>
    </source>
</evidence>
<evidence type="ECO:0000256" key="5">
    <source>
        <dbReference type="ARBA" id="ARBA00022729"/>
    </source>
</evidence>
<keyword evidence="6 8" id="KW-0472">Membrane</keyword>
<gene>
    <name evidence="11" type="ORF">GWR21_16140</name>
</gene>
<dbReference type="Proteomes" id="UP000476411">
    <property type="component" value="Chromosome"/>
</dbReference>
<dbReference type="InterPro" id="IPR023996">
    <property type="entry name" value="TonB-dep_OMP_SusC/RagA"/>
</dbReference>
<dbReference type="PROSITE" id="PS52016">
    <property type="entry name" value="TONB_DEPENDENT_REC_3"/>
    <property type="match status" value="1"/>
</dbReference>
<dbReference type="NCBIfam" id="TIGR04056">
    <property type="entry name" value="OMP_RagA_SusC"/>
    <property type="match status" value="1"/>
</dbReference>
<dbReference type="Gene3D" id="2.170.130.10">
    <property type="entry name" value="TonB-dependent receptor, plug domain"/>
    <property type="match status" value="1"/>
</dbReference>
<feature type="chain" id="PRO_5025527626" evidence="9">
    <location>
        <begin position="25"/>
        <end position="1012"/>
    </location>
</feature>
<keyword evidence="3 8" id="KW-1134">Transmembrane beta strand</keyword>
<dbReference type="PANTHER" id="PTHR30069:SF29">
    <property type="entry name" value="HEMOGLOBIN AND HEMOGLOBIN-HAPTOGLOBIN-BINDING PROTEIN 1-RELATED"/>
    <property type="match status" value="1"/>
</dbReference>
<dbReference type="Pfam" id="PF07715">
    <property type="entry name" value="Plug"/>
    <property type="match status" value="1"/>
</dbReference>
<dbReference type="GO" id="GO:0015344">
    <property type="term" value="F:siderophore uptake transmembrane transporter activity"/>
    <property type="evidence" value="ECO:0007669"/>
    <property type="project" value="TreeGrafter"/>
</dbReference>
<keyword evidence="4 8" id="KW-0812">Transmembrane</keyword>
<dbReference type="InterPro" id="IPR037066">
    <property type="entry name" value="Plug_dom_sf"/>
</dbReference>
<evidence type="ECO:0000259" key="10">
    <source>
        <dbReference type="Pfam" id="PF07715"/>
    </source>
</evidence>
<organism evidence="11 12">
    <name type="scientific">Chitinophaga agri</name>
    <dbReference type="NCBI Taxonomy" id="2703787"/>
    <lineage>
        <taxon>Bacteria</taxon>
        <taxon>Pseudomonadati</taxon>
        <taxon>Bacteroidota</taxon>
        <taxon>Chitinophagia</taxon>
        <taxon>Chitinophagales</taxon>
        <taxon>Chitinophagaceae</taxon>
        <taxon>Chitinophaga</taxon>
    </lineage>
</organism>
<dbReference type="Gene3D" id="2.40.170.20">
    <property type="entry name" value="TonB-dependent receptor, beta-barrel domain"/>
    <property type="match status" value="1"/>
</dbReference>
<dbReference type="RefSeq" id="WP_162332751.1">
    <property type="nucleotide sequence ID" value="NZ_CP048113.1"/>
</dbReference>
<dbReference type="NCBIfam" id="TIGR04057">
    <property type="entry name" value="SusC_RagA_signa"/>
    <property type="match status" value="1"/>
</dbReference>
<dbReference type="GO" id="GO:0044718">
    <property type="term" value="P:siderophore transmembrane transport"/>
    <property type="evidence" value="ECO:0007669"/>
    <property type="project" value="TreeGrafter"/>
</dbReference>
<evidence type="ECO:0000256" key="4">
    <source>
        <dbReference type="ARBA" id="ARBA00022692"/>
    </source>
</evidence>
<evidence type="ECO:0000256" key="2">
    <source>
        <dbReference type="ARBA" id="ARBA00022448"/>
    </source>
</evidence>
<evidence type="ECO:0000256" key="6">
    <source>
        <dbReference type="ARBA" id="ARBA00023136"/>
    </source>
</evidence>
<comment type="similarity">
    <text evidence="8">Belongs to the TonB-dependent receptor family.</text>
</comment>
<feature type="domain" description="TonB-dependent receptor plug" evidence="10">
    <location>
        <begin position="153"/>
        <end position="264"/>
    </location>
</feature>
<keyword evidence="5 9" id="KW-0732">Signal</keyword>
<evidence type="ECO:0000256" key="1">
    <source>
        <dbReference type="ARBA" id="ARBA00004571"/>
    </source>
</evidence>
<keyword evidence="2 8" id="KW-0813">Transport</keyword>
<reference evidence="11 12" key="1">
    <citation type="submission" date="2020-01" db="EMBL/GenBank/DDBJ databases">
        <title>Complete genome sequence of Chitinophaga sp. H33E-04 isolated from quinoa roots.</title>
        <authorList>
            <person name="Weon H.-Y."/>
            <person name="Lee S.A."/>
        </authorList>
    </citation>
    <scope>NUCLEOTIDE SEQUENCE [LARGE SCALE GENOMIC DNA]</scope>
    <source>
        <strain evidence="11 12">H33E-04</strain>
    </source>
</reference>
<name>A0A6B9ZKB9_9BACT</name>
<keyword evidence="12" id="KW-1185">Reference proteome</keyword>
<protein>
    <submittedName>
        <fullName evidence="11">SusC/RagA family TonB-linked outer membrane protein</fullName>
    </submittedName>
</protein>
<dbReference type="EMBL" id="CP048113">
    <property type="protein sequence ID" value="QHS61073.1"/>
    <property type="molecule type" value="Genomic_DNA"/>
</dbReference>
<evidence type="ECO:0000256" key="7">
    <source>
        <dbReference type="ARBA" id="ARBA00023237"/>
    </source>
</evidence>
<dbReference type="InterPro" id="IPR023997">
    <property type="entry name" value="TonB-dep_OMP_SusC/RagA_CS"/>
</dbReference>
<evidence type="ECO:0000256" key="3">
    <source>
        <dbReference type="ARBA" id="ARBA00022452"/>
    </source>
</evidence>
<dbReference type="InterPro" id="IPR039426">
    <property type="entry name" value="TonB-dep_rcpt-like"/>
</dbReference>